<feature type="transmembrane region" description="Helical" evidence="8">
    <location>
        <begin position="189"/>
        <end position="214"/>
    </location>
</feature>
<comment type="caution">
    <text evidence="9">The sequence shown here is derived from an EMBL/GenBank/DDBJ whole genome shotgun (WGS) entry which is preliminary data.</text>
</comment>
<feature type="transmembrane region" description="Helical" evidence="8">
    <location>
        <begin position="221"/>
        <end position="248"/>
    </location>
</feature>
<dbReference type="Proteomes" id="UP000736373">
    <property type="component" value="Unassembled WGS sequence"/>
</dbReference>
<dbReference type="Pfam" id="PF09594">
    <property type="entry name" value="GT87"/>
    <property type="match status" value="1"/>
</dbReference>
<evidence type="ECO:0000256" key="3">
    <source>
        <dbReference type="ARBA" id="ARBA00022679"/>
    </source>
</evidence>
<evidence type="ECO:0000256" key="6">
    <source>
        <dbReference type="ARBA" id="ARBA00023136"/>
    </source>
</evidence>
<evidence type="ECO:0000256" key="1">
    <source>
        <dbReference type="ARBA" id="ARBA00004651"/>
    </source>
</evidence>
<feature type="transmembrane region" description="Helical" evidence="8">
    <location>
        <begin position="291"/>
        <end position="313"/>
    </location>
</feature>
<dbReference type="InterPro" id="IPR018584">
    <property type="entry name" value="GT87"/>
</dbReference>
<protein>
    <submittedName>
        <fullName evidence="9">DUF2029 domain-containing protein</fullName>
    </submittedName>
</protein>
<feature type="transmembrane region" description="Helical" evidence="8">
    <location>
        <begin position="91"/>
        <end position="109"/>
    </location>
</feature>
<keyword evidence="10" id="KW-1185">Reference proteome</keyword>
<gene>
    <name evidence="9" type="ORF">F6X42_27480</name>
</gene>
<feature type="transmembrane region" description="Helical" evidence="8">
    <location>
        <begin position="116"/>
        <end position="138"/>
    </location>
</feature>
<keyword evidence="3" id="KW-0808">Transferase</keyword>
<reference evidence="9 10" key="1">
    <citation type="submission" date="2019-09" db="EMBL/GenBank/DDBJ databases">
        <title>Paraburkholderia podalyriae sp. nov., A South African Podalyria-associated rhizobium.</title>
        <authorList>
            <person name="Mavima L."/>
            <person name="Beukes C.W."/>
            <person name="Palmer M."/>
            <person name="De Meyer S.E."/>
            <person name="James E.K."/>
            <person name="Maluk M."/>
            <person name="Avontuur J.R."/>
            <person name="Chan W.Y."/>
            <person name="Venter S.N."/>
            <person name="Steenkamp E.T."/>
        </authorList>
    </citation>
    <scope>NUCLEOTIDE SEQUENCE [LARGE SCALE GENOMIC DNA]</scope>
    <source>
        <strain evidence="9 10">WC7.3b</strain>
    </source>
</reference>
<feature type="transmembrane region" description="Helical" evidence="8">
    <location>
        <begin position="343"/>
        <end position="359"/>
    </location>
</feature>
<dbReference type="EMBL" id="VZQQ01000029">
    <property type="protein sequence ID" value="MBC8750193.1"/>
    <property type="molecule type" value="Genomic_DNA"/>
</dbReference>
<dbReference type="RefSeq" id="WP_187637153.1">
    <property type="nucleotide sequence ID" value="NZ_VZQQ01000029.1"/>
</dbReference>
<name>A0ABR7PV79_9BURK</name>
<feature type="transmembrane region" description="Helical" evidence="8">
    <location>
        <begin position="393"/>
        <end position="409"/>
    </location>
</feature>
<evidence type="ECO:0000256" key="8">
    <source>
        <dbReference type="SAM" id="Phobius"/>
    </source>
</evidence>
<evidence type="ECO:0000256" key="4">
    <source>
        <dbReference type="ARBA" id="ARBA00022692"/>
    </source>
</evidence>
<organism evidence="9 10">
    <name type="scientific">Paraburkholderia podalyriae</name>
    <dbReference type="NCBI Taxonomy" id="1938811"/>
    <lineage>
        <taxon>Bacteria</taxon>
        <taxon>Pseudomonadati</taxon>
        <taxon>Pseudomonadota</taxon>
        <taxon>Betaproteobacteria</taxon>
        <taxon>Burkholderiales</taxon>
        <taxon>Burkholderiaceae</taxon>
        <taxon>Paraburkholderia</taxon>
    </lineage>
</organism>
<evidence type="ECO:0000256" key="5">
    <source>
        <dbReference type="ARBA" id="ARBA00022989"/>
    </source>
</evidence>
<keyword evidence="4 8" id="KW-0812">Transmembrane</keyword>
<proteinExistence type="inferred from homology"/>
<keyword evidence="5 8" id="KW-1133">Transmembrane helix</keyword>
<accession>A0ABR7PV79</accession>
<comment type="similarity">
    <text evidence="7">Belongs to the glycosyltransferase 87 family.</text>
</comment>
<sequence>MFNASAGRTRLGSSVGVGAVLLLLIAATCLALHCVHIVAKFRASPPDAFGDFNLYLYAFNVVLHDPTRLYDHDGLVAFLQRIGARSTGDDIFFAYPPQFALVFSPLALLTPLAAKFIWMAASVTMFAAGVYLIVKMAYRGAERSMNVLLVALALLSFPLVEDTYDGQSNELLFFLLIATFALIERGDRYAAGLFLGFAMAIKLTPVAVAGLLLLRREWWTFMVAVVVAAVLTLLTAARLGFGVVWHYFTVDMPHLNGMALAMSGGGAPMNNSVQGALQTLSATVGMPLSGAVLSTVSMALVLSACLLSAYLVFRRHQDSRIDYALAAMTMLVAYPVLEPIHMMLALIPLLILFGTAFEARDRQLSALGPRLEMLLGAFTVLLLFFSARFVSYTVAAAIIYGLCVARYFSPSTVVRQRAQRAV</sequence>
<comment type="subcellular location">
    <subcellularLocation>
        <location evidence="1">Cell membrane</location>
        <topology evidence="1">Multi-pass membrane protein</topology>
    </subcellularLocation>
</comment>
<evidence type="ECO:0000256" key="2">
    <source>
        <dbReference type="ARBA" id="ARBA00022475"/>
    </source>
</evidence>
<keyword evidence="6 8" id="KW-0472">Membrane</keyword>
<feature type="transmembrane region" description="Helical" evidence="8">
    <location>
        <begin position="144"/>
        <end position="160"/>
    </location>
</feature>
<keyword evidence="2" id="KW-1003">Cell membrane</keyword>
<evidence type="ECO:0000256" key="7">
    <source>
        <dbReference type="ARBA" id="ARBA00024033"/>
    </source>
</evidence>
<evidence type="ECO:0000313" key="10">
    <source>
        <dbReference type="Proteomes" id="UP000736373"/>
    </source>
</evidence>
<evidence type="ECO:0000313" key="9">
    <source>
        <dbReference type="EMBL" id="MBC8750193.1"/>
    </source>
</evidence>